<keyword evidence="1" id="KW-0472">Membrane</keyword>
<proteinExistence type="predicted"/>
<evidence type="ECO:0000313" key="2">
    <source>
        <dbReference type="EMBL" id="MCY1714028.1"/>
    </source>
</evidence>
<name>A0ABT4BVR9_9FIRM</name>
<keyword evidence="1" id="KW-0812">Transmembrane</keyword>
<comment type="caution">
    <text evidence="2">The sequence shown here is derived from an EMBL/GenBank/DDBJ whole genome shotgun (WGS) entry which is preliminary data.</text>
</comment>
<feature type="transmembrane region" description="Helical" evidence="1">
    <location>
        <begin position="187"/>
        <end position="205"/>
    </location>
</feature>
<feature type="transmembrane region" description="Helical" evidence="1">
    <location>
        <begin position="212"/>
        <end position="235"/>
    </location>
</feature>
<reference evidence="2 3" key="1">
    <citation type="submission" date="2022-11" db="EMBL/GenBank/DDBJ databases">
        <authorList>
            <person name="Caiyu Z."/>
        </authorList>
    </citation>
    <scope>NUCLEOTIDE SEQUENCE [LARGE SCALE GENOMIC DNA]</scope>
    <source>
        <strain evidence="2 3">YR-4</strain>
    </source>
</reference>
<keyword evidence="1" id="KW-1133">Transmembrane helix</keyword>
<evidence type="ECO:0000313" key="3">
    <source>
        <dbReference type="Proteomes" id="UP001082703"/>
    </source>
</evidence>
<accession>A0ABT4BVR9</accession>
<evidence type="ECO:0000256" key="1">
    <source>
        <dbReference type="SAM" id="Phobius"/>
    </source>
</evidence>
<protein>
    <submittedName>
        <fullName evidence="2">Uncharacterized protein</fullName>
    </submittedName>
</protein>
<keyword evidence="3" id="KW-1185">Reference proteome</keyword>
<feature type="transmembrane region" description="Helical" evidence="1">
    <location>
        <begin position="143"/>
        <end position="167"/>
    </location>
</feature>
<feature type="transmembrane region" description="Helical" evidence="1">
    <location>
        <begin position="43"/>
        <end position="68"/>
    </location>
</feature>
<feature type="transmembrane region" description="Helical" evidence="1">
    <location>
        <begin position="247"/>
        <end position="266"/>
    </location>
</feature>
<sequence length="272" mass="30509">MRERTERQNYFLYFTLPIVLLILICSGIGILKPDFYKRETADWLAQCVGQDFSNVFFIAPILLITSFLSAKGGRIAKIIWAGTMITNIYSYVLYSFDVHFNELFHFYCIILGLSVYSLLVFGAKQFRLDFKAWFEQKVPVKTVGVFLLVIAAAFYFLWLSQSLPAAVTGGVPASVVSGALPTNPVHALDYSFFLPLIVIAGVLLIRKKRLGYFLAPMMLVFTLITSVNIISLTLVTMVKSGANGLPLAGVFTVFSLVCLFFMVVYLRKIKKV</sequence>
<organism evidence="2 3">
    <name type="scientific">Caproiciproducens galactitolivorans</name>
    <dbReference type="NCBI Taxonomy" id="642589"/>
    <lineage>
        <taxon>Bacteria</taxon>
        <taxon>Bacillati</taxon>
        <taxon>Bacillota</taxon>
        <taxon>Clostridia</taxon>
        <taxon>Eubacteriales</taxon>
        <taxon>Acutalibacteraceae</taxon>
        <taxon>Caproiciproducens</taxon>
    </lineage>
</organism>
<gene>
    <name evidence="2" type="ORF">OUY18_07155</name>
</gene>
<feature type="transmembrane region" description="Helical" evidence="1">
    <location>
        <begin position="104"/>
        <end position="123"/>
    </location>
</feature>
<dbReference type="Proteomes" id="UP001082703">
    <property type="component" value="Unassembled WGS sequence"/>
</dbReference>
<feature type="transmembrane region" description="Helical" evidence="1">
    <location>
        <begin position="75"/>
        <end position="92"/>
    </location>
</feature>
<dbReference type="EMBL" id="JAPOHA010000006">
    <property type="protein sequence ID" value="MCY1714028.1"/>
    <property type="molecule type" value="Genomic_DNA"/>
</dbReference>
<feature type="transmembrane region" description="Helical" evidence="1">
    <location>
        <begin position="12"/>
        <end position="31"/>
    </location>
</feature>
<dbReference type="RefSeq" id="WP_268058079.1">
    <property type="nucleotide sequence ID" value="NZ_JAPOHA010000006.1"/>
</dbReference>